<keyword evidence="4" id="KW-1185">Reference proteome</keyword>
<feature type="compositionally biased region" description="Basic and acidic residues" evidence="2">
    <location>
        <begin position="412"/>
        <end position="424"/>
    </location>
</feature>
<evidence type="ECO:0000256" key="2">
    <source>
        <dbReference type="SAM" id="MobiDB-lite"/>
    </source>
</evidence>
<dbReference type="PANTHER" id="PTHR11439">
    <property type="entry name" value="GAG-POL-RELATED RETROTRANSPOSON"/>
    <property type="match status" value="1"/>
</dbReference>
<comment type="caution">
    <text evidence="3">The sequence shown here is derived from an EMBL/GenBank/DDBJ whole genome shotgun (WGS) entry which is preliminary data.</text>
</comment>
<dbReference type="PANTHER" id="PTHR11439:SF509">
    <property type="entry name" value="RNA-DIRECTED DNA POLYMERASE"/>
    <property type="match status" value="1"/>
</dbReference>
<dbReference type="EMBL" id="BQNB010011245">
    <property type="protein sequence ID" value="GJS88058.1"/>
    <property type="molecule type" value="Genomic_DNA"/>
</dbReference>
<proteinExistence type="predicted"/>
<feature type="region of interest" description="Disordered" evidence="2">
    <location>
        <begin position="554"/>
        <end position="648"/>
    </location>
</feature>
<evidence type="ECO:0000313" key="3">
    <source>
        <dbReference type="EMBL" id="GJS88058.1"/>
    </source>
</evidence>
<name>A0ABQ4ZGT8_9ASTR</name>
<feature type="region of interest" description="Disordered" evidence="2">
    <location>
        <begin position="740"/>
        <end position="764"/>
    </location>
</feature>
<keyword evidence="1" id="KW-0175">Coiled coil</keyword>
<feature type="compositionally biased region" description="Low complexity" evidence="2">
    <location>
        <begin position="948"/>
        <end position="971"/>
    </location>
</feature>
<feature type="compositionally biased region" description="Basic and acidic residues" evidence="2">
    <location>
        <begin position="444"/>
        <end position="458"/>
    </location>
</feature>
<feature type="compositionally biased region" description="Basic residues" evidence="2">
    <location>
        <begin position="465"/>
        <end position="480"/>
    </location>
</feature>
<feature type="region of interest" description="Disordered" evidence="2">
    <location>
        <begin position="654"/>
        <end position="673"/>
    </location>
</feature>
<gene>
    <name evidence="3" type="ORF">Tco_0770694</name>
</gene>
<sequence>MVDQLKLNEDPLGIPVDQTRFRSMVCSLMYLTASRPDLVFAVCMCARYHASPTKKHLEALKRVFRYLRGTINWGLWYPKDTTMALTAYVDADHAGCQYIQRSTSGSTQFLGNKLASWSSKKQKSNAISTTEAEYIAMSGCYYQLTDIFTKALPRERFEFLLPRLGMKNMSLETLKRLQEGEEDPAVGSTCADTMAGMNIPANDAPVEQAPNVAPPIRTDDQILPANKWVPIGKNILKDALANTTTNNDNPFVAPPSSNTIIEYVNTLGYPNTLRNVPAMSVNALYQPWRAILSMINMCLIGKTAGYDRPRYLVLQILWGIIHRSNIDYAERIWLEFVQSIQTFLTDRKTLATTSCGKKKTALLLILNVRSTKLIIHHLRTKHNIHPRTGSPLYYLHDENVLNTLRFVGKDDAERGKAEEGRATESSKATKVTKPKAAKVTKLAGDPDPKKRKLVKETPDDPLPAKRSKAGLVGKRRKAKSPLRLIDESSDEGVPVEEPAHDDEEADLQRALELKVQGKGKEKVVEEQAAHDLLTLQTLKKKSLVEQFIFQRCTPMPTEPTGQADSPSLDAELPLTDSETESDEEVPVINAGDQDEGQARPNPGKQDEGQAGPNPGKQDDGQAGSNPGDAVVSQPQPSHVVHAGPNLEHMDLETTDASTQQKPEQMDEDSTGTLSSLQNLDKDLRFTDQFFMENIQEEELGKTNTEAEVQSMVSVPIHQDTSSVPPMTTLVINLTKLQADSPLPTSTSTTSTITTTTTLPPPPLQITTDPILVHRIGELEQHIANLIQNNLDLEERLDKHGSRLYKLENLNILHQVSKAVNEIVTDAVDWAMQAPLRPRFRDLPTVDIKEILQQLMFEDNTYKTHEVHNDLYEALQKSVELDYSNQRLADQEEARKKKRKKRAAPRTPSGSPPSPPPHPPPPAGAYGALGTSGASGSSQLPPPPPPPSTGASRSDQLQGSKASSSSKPAASALQSMAWTTYDTQYESADIPGA</sequence>
<protein>
    <recommendedName>
        <fullName evidence="5">Retrovirus-related Pol polyprotein from transposon TNT 1-94</fullName>
    </recommendedName>
</protein>
<dbReference type="Proteomes" id="UP001151760">
    <property type="component" value="Unassembled WGS sequence"/>
</dbReference>
<feature type="compositionally biased region" description="Acidic residues" evidence="2">
    <location>
        <begin position="487"/>
        <end position="503"/>
    </location>
</feature>
<evidence type="ECO:0008006" key="5">
    <source>
        <dbReference type="Google" id="ProtNLM"/>
    </source>
</evidence>
<accession>A0ABQ4ZGT8</accession>
<feature type="compositionally biased region" description="Low complexity" evidence="2">
    <location>
        <begin position="740"/>
        <end position="757"/>
    </location>
</feature>
<feature type="compositionally biased region" description="Pro residues" evidence="2">
    <location>
        <begin position="909"/>
        <end position="922"/>
    </location>
</feature>
<feature type="region of interest" description="Disordered" evidence="2">
    <location>
        <begin position="412"/>
        <end position="503"/>
    </location>
</feature>
<evidence type="ECO:0000256" key="1">
    <source>
        <dbReference type="SAM" id="Coils"/>
    </source>
</evidence>
<evidence type="ECO:0000313" key="4">
    <source>
        <dbReference type="Proteomes" id="UP001151760"/>
    </source>
</evidence>
<reference evidence="3" key="2">
    <citation type="submission" date="2022-01" db="EMBL/GenBank/DDBJ databases">
        <authorList>
            <person name="Yamashiro T."/>
            <person name="Shiraishi A."/>
            <person name="Satake H."/>
            <person name="Nakayama K."/>
        </authorList>
    </citation>
    <scope>NUCLEOTIDE SEQUENCE</scope>
</reference>
<feature type="coiled-coil region" evidence="1">
    <location>
        <begin position="775"/>
        <end position="802"/>
    </location>
</feature>
<organism evidence="3 4">
    <name type="scientific">Tanacetum coccineum</name>
    <dbReference type="NCBI Taxonomy" id="301880"/>
    <lineage>
        <taxon>Eukaryota</taxon>
        <taxon>Viridiplantae</taxon>
        <taxon>Streptophyta</taxon>
        <taxon>Embryophyta</taxon>
        <taxon>Tracheophyta</taxon>
        <taxon>Spermatophyta</taxon>
        <taxon>Magnoliopsida</taxon>
        <taxon>eudicotyledons</taxon>
        <taxon>Gunneridae</taxon>
        <taxon>Pentapetalae</taxon>
        <taxon>asterids</taxon>
        <taxon>campanulids</taxon>
        <taxon>Asterales</taxon>
        <taxon>Asteraceae</taxon>
        <taxon>Asteroideae</taxon>
        <taxon>Anthemideae</taxon>
        <taxon>Anthemidinae</taxon>
        <taxon>Tanacetum</taxon>
    </lineage>
</organism>
<dbReference type="CDD" id="cd09272">
    <property type="entry name" value="RNase_HI_RT_Ty1"/>
    <property type="match status" value="1"/>
</dbReference>
<reference evidence="3" key="1">
    <citation type="journal article" date="2022" name="Int. J. Mol. Sci.">
        <title>Draft Genome of Tanacetum Coccineum: Genomic Comparison of Closely Related Tanacetum-Family Plants.</title>
        <authorList>
            <person name="Yamashiro T."/>
            <person name="Shiraishi A."/>
            <person name="Nakayama K."/>
            <person name="Satake H."/>
        </authorList>
    </citation>
    <scope>NUCLEOTIDE SEQUENCE</scope>
</reference>
<feature type="compositionally biased region" description="Low complexity" evidence="2">
    <location>
        <begin position="923"/>
        <end position="938"/>
    </location>
</feature>
<feature type="region of interest" description="Disordered" evidence="2">
    <location>
        <begin position="885"/>
        <end position="972"/>
    </location>
</feature>